<keyword evidence="4" id="KW-1185">Reference proteome</keyword>
<proteinExistence type="predicted"/>
<feature type="region of interest" description="Disordered" evidence="1">
    <location>
        <begin position="568"/>
        <end position="588"/>
    </location>
</feature>
<dbReference type="GO" id="GO:0016787">
    <property type="term" value="F:hydrolase activity"/>
    <property type="evidence" value="ECO:0007669"/>
    <property type="project" value="UniProtKB-KW"/>
</dbReference>
<evidence type="ECO:0000256" key="1">
    <source>
        <dbReference type="SAM" id="MobiDB-lite"/>
    </source>
</evidence>
<evidence type="ECO:0000259" key="2">
    <source>
        <dbReference type="Pfam" id="PF06259"/>
    </source>
</evidence>
<dbReference type="Gene3D" id="1.20.1260.20">
    <property type="entry name" value="PPE superfamily"/>
    <property type="match status" value="1"/>
</dbReference>
<feature type="domain" description="DUF1023" evidence="2">
    <location>
        <begin position="306"/>
        <end position="483"/>
    </location>
</feature>
<dbReference type="EMBL" id="BAABIS010000001">
    <property type="protein sequence ID" value="GAA4860116.1"/>
    <property type="molecule type" value="Genomic_DNA"/>
</dbReference>
<evidence type="ECO:0000313" key="3">
    <source>
        <dbReference type="EMBL" id="GAA4860116.1"/>
    </source>
</evidence>
<dbReference type="InterPro" id="IPR038332">
    <property type="entry name" value="PPE_sf"/>
</dbReference>
<organism evidence="3 4">
    <name type="scientific">Kitasatospora terrestris</name>
    <dbReference type="NCBI Taxonomy" id="258051"/>
    <lineage>
        <taxon>Bacteria</taxon>
        <taxon>Bacillati</taxon>
        <taxon>Actinomycetota</taxon>
        <taxon>Actinomycetes</taxon>
        <taxon>Kitasatosporales</taxon>
        <taxon>Streptomycetaceae</taxon>
        <taxon>Kitasatospora</taxon>
    </lineage>
</organism>
<dbReference type="InterPro" id="IPR029058">
    <property type="entry name" value="AB_hydrolase_fold"/>
</dbReference>
<evidence type="ECO:0000313" key="4">
    <source>
        <dbReference type="Proteomes" id="UP001501752"/>
    </source>
</evidence>
<protein>
    <submittedName>
        <fullName evidence="3">Alpha/beta hydrolase</fullName>
    </submittedName>
</protein>
<feature type="region of interest" description="Disordered" evidence="1">
    <location>
        <begin position="110"/>
        <end position="138"/>
    </location>
</feature>
<dbReference type="InterPro" id="IPR010427">
    <property type="entry name" value="DUF1023"/>
</dbReference>
<dbReference type="Proteomes" id="UP001501752">
    <property type="component" value="Unassembled WGS sequence"/>
</dbReference>
<feature type="compositionally biased region" description="Basic and acidic residues" evidence="1">
    <location>
        <begin position="123"/>
        <end position="138"/>
    </location>
</feature>
<reference evidence="4" key="1">
    <citation type="journal article" date="2019" name="Int. J. Syst. Evol. Microbiol.">
        <title>The Global Catalogue of Microorganisms (GCM) 10K type strain sequencing project: providing services to taxonomists for standard genome sequencing and annotation.</title>
        <authorList>
            <consortium name="The Broad Institute Genomics Platform"/>
            <consortium name="The Broad Institute Genome Sequencing Center for Infectious Disease"/>
            <person name="Wu L."/>
            <person name="Ma J."/>
        </authorList>
    </citation>
    <scope>NUCLEOTIDE SEQUENCE [LARGE SCALE GENOMIC DNA]</scope>
    <source>
        <strain evidence="4">JCM 13006</strain>
    </source>
</reference>
<name>A0ABP9DYH2_9ACTN</name>
<dbReference type="RefSeq" id="WP_345698438.1">
    <property type="nucleotide sequence ID" value="NZ_BAABIS010000001.1"/>
</dbReference>
<comment type="caution">
    <text evidence="3">The sequence shown here is derived from an EMBL/GenBank/DDBJ whole genome shotgun (WGS) entry which is preliminary data.</text>
</comment>
<accession>A0ABP9DYH2</accession>
<gene>
    <name evidence="3" type="ORF">GCM10023235_42530</name>
</gene>
<dbReference type="SUPFAM" id="SSF53474">
    <property type="entry name" value="alpha/beta-Hydrolases"/>
    <property type="match status" value="1"/>
</dbReference>
<dbReference type="Pfam" id="PF06259">
    <property type="entry name" value="Abhydrolase_8"/>
    <property type="match status" value="1"/>
</dbReference>
<keyword evidence="3" id="KW-0378">Hydrolase</keyword>
<sequence>MDVPTLRDAKPDDLYRAADAYADLSAKFAQHAGIWKDGVDTRVRNSGWTGDAADSAEQSLTRTTGKLTAAQIELERIAPILREGAEAFLIAQAKLKAALDEAKANGFDVANDGGVSWPPPSQAERHDPDFRNDRQQRGTDLRDRISQALSEADHADQVTSERLRHYTDNARTGDGLKTETASMDLNSAVMDAVTPWGGPEDLVKAGMPGPDAPPTEVNSWWKALPESERQRLIHNYPDEIGNRNGIPTVDKDQANRIHLDRMIKNMEGRKDLDDNQKRQLEGFQAVRKRLDDDKGKQPPVFLMAIDDEGQGRAAISYGNPDTADDVVAYVPGLNTEVKNIGGGDGNRARDLWQSAHDADPTRSTASIAWLGYDAPQADGVNAESLAVSGPERGQQGGKNYQEFLQGLRASHEGQPAHVTALGHSYGSFTVGQAAQRPGGIPADDIILVGSPGTGAQHASQLGVDPSHVWVGAAENDPVSHLPSHDEAKGMGTGAAIGGAVGGLPGMVVGGFIGDQIGKSDDPHELWFGQDPASNDFGAHRFDVDDGPLGMSSHSDYWDSGDGRDGHSLRNMGNIVSGHGDRVYGQDRR</sequence>
<feature type="compositionally biased region" description="Basic and acidic residues" evidence="1">
    <location>
        <begin position="578"/>
        <end position="588"/>
    </location>
</feature>